<evidence type="ECO:0000259" key="10">
    <source>
        <dbReference type="PROSITE" id="PS50893"/>
    </source>
</evidence>
<gene>
    <name evidence="12" type="ORF">H9727_06860</name>
</gene>
<feature type="domain" description="ABC transporter" evidence="10">
    <location>
        <begin position="343"/>
        <end position="578"/>
    </location>
</feature>
<dbReference type="InterPro" id="IPR036640">
    <property type="entry name" value="ABC1_TM_sf"/>
</dbReference>
<dbReference type="Proteomes" id="UP000824132">
    <property type="component" value="Unassembled WGS sequence"/>
</dbReference>
<accession>A0A9D2D023</accession>
<keyword evidence="7 9" id="KW-1133">Transmembrane helix</keyword>
<comment type="subcellular location">
    <subcellularLocation>
        <location evidence="1">Cell membrane</location>
        <topology evidence="1">Multi-pass membrane protein</topology>
    </subcellularLocation>
</comment>
<dbReference type="EMBL" id="DXCL01000042">
    <property type="protein sequence ID" value="HIZ03989.1"/>
    <property type="molecule type" value="Genomic_DNA"/>
</dbReference>
<feature type="transmembrane region" description="Helical" evidence="9">
    <location>
        <begin position="253"/>
        <end position="274"/>
    </location>
</feature>
<dbReference type="PROSITE" id="PS50893">
    <property type="entry name" value="ABC_TRANSPORTER_2"/>
    <property type="match status" value="1"/>
</dbReference>
<dbReference type="GO" id="GO:0005524">
    <property type="term" value="F:ATP binding"/>
    <property type="evidence" value="ECO:0007669"/>
    <property type="project" value="UniProtKB-KW"/>
</dbReference>
<keyword evidence="3" id="KW-1003">Cell membrane</keyword>
<dbReference type="InterPro" id="IPR003593">
    <property type="entry name" value="AAA+_ATPase"/>
</dbReference>
<dbReference type="InterPro" id="IPR017871">
    <property type="entry name" value="ABC_transporter-like_CS"/>
</dbReference>
<keyword evidence="8 9" id="KW-0472">Membrane</keyword>
<dbReference type="Gene3D" id="3.40.50.300">
    <property type="entry name" value="P-loop containing nucleotide triphosphate hydrolases"/>
    <property type="match status" value="1"/>
</dbReference>
<dbReference type="CDD" id="cd07346">
    <property type="entry name" value="ABC_6TM_exporters"/>
    <property type="match status" value="1"/>
</dbReference>
<evidence type="ECO:0000256" key="8">
    <source>
        <dbReference type="ARBA" id="ARBA00023136"/>
    </source>
</evidence>
<dbReference type="Pfam" id="PF00005">
    <property type="entry name" value="ABC_tran"/>
    <property type="match status" value="1"/>
</dbReference>
<protein>
    <submittedName>
        <fullName evidence="12">ABC transporter ATP-binding protein/permease</fullName>
    </submittedName>
</protein>
<dbReference type="InterPro" id="IPR003439">
    <property type="entry name" value="ABC_transporter-like_ATP-bd"/>
</dbReference>
<proteinExistence type="predicted"/>
<comment type="caution">
    <text evidence="12">The sequence shown here is derived from an EMBL/GenBank/DDBJ whole genome shotgun (WGS) entry which is preliminary data.</text>
</comment>
<dbReference type="SUPFAM" id="SSF90123">
    <property type="entry name" value="ABC transporter transmembrane region"/>
    <property type="match status" value="1"/>
</dbReference>
<dbReference type="GO" id="GO:0016887">
    <property type="term" value="F:ATP hydrolysis activity"/>
    <property type="evidence" value="ECO:0007669"/>
    <property type="project" value="InterPro"/>
</dbReference>
<evidence type="ECO:0000313" key="13">
    <source>
        <dbReference type="Proteomes" id="UP000824132"/>
    </source>
</evidence>
<feature type="transmembrane region" description="Helical" evidence="9">
    <location>
        <begin position="286"/>
        <end position="305"/>
    </location>
</feature>
<evidence type="ECO:0000313" key="12">
    <source>
        <dbReference type="EMBL" id="HIZ03989.1"/>
    </source>
</evidence>
<dbReference type="Gene3D" id="1.20.1560.10">
    <property type="entry name" value="ABC transporter type 1, transmembrane domain"/>
    <property type="match status" value="1"/>
</dbReference>
<name>A0A9D2D023_9FIRM</name>
<dbReference type="PANTHER" id="PTHR24221:SF654">
    <property type="entry name" value="ATP-BINDING CASSETTE SUB-FAMILY B MEMBER 6"/>
    <property type="match status" value="1"/>
</dbReference>
<feature type="transmembrane region" description="Helical" evidence="9">
    <location>
        <begin position="20"/>
        <end position="46"/>
    </location>
</feature>
<evidence type="ECO:0000259" key="11">
    <source>
        <dbReference type="PROSITE" id="PS50929"/>
    </source>
</evidence>
<dbReference type="PROSITE" id="PS00211">
    <property type="entry name" value="ABC_TRANSPORTER_1"/>
    <property type="match status" value="1"/>
</dbReference>
<dbReference type="Pfam" id="PF00664">
    <property type="entry name" value="ABC_membrane"/>
    <property type="match status" value="1"/>
</dbReference>
<dbReference type="InterPro" id="IPR011527">
    <property type="entry name" value="ABC1_TM_dom"/>
</dbReference>
<dbReference type="InterPro" id="IPR027417">
    <property type="entry name" value="P-loop_NTPase"/>
</dbReference>
<feature type="domain" description="ABC transmembrane type-1" evidence="11">
    <location>
        <begin position="23"/>
        <end position="306"/>
    </location>
</feature>
<evidence type="ECO:0000256" key="5">
    <source>
        <dbReference type="ARBA" id="ARBA00022741"/>
    </source>
</evidence>
<keyword evidence="4 9" id="KW-0812">Transmembrane</keyword>
<dbReference type="SMART" id="SM00382">
    <property type="entry name" value="AAA"/>
    <property type="match status" value="1"/>
</dbReference>
<evidence type="ECO:0000256" key="2">
    <source>
        <dbReference type="ARBA" id="ARBA00022448"/>
    </source>
</evidence>
<dbReference type="SUPFAM" id="SSF52540">
    <property type="entry name" value="P-loop containing nucleoside triphosphate hydrolases"/>
    <property type="match status" value="1"/>
</dbReference>
<dbReference type="AlphaFoldDB" id="A0A9D2D023"/>
<reference evidence="12" key="1">
    <citation type="journal article" date="2021" name="PeerJ">
        <title>Extensive microbial diversity within the chicken gut microbiome revealed by metagenomics and culture.</title>
        <authorList>
            <person name="Gilroy R."/>
            <person name="Ravi A."/>
            <person name="Getino M."/>
            <person name="Pursley I."/>
            <person name="Horton D.L."/>
            <person name="Alikhan N.F."/>
            <person name="Baker D."/>
            <person name="Gharbi K."/>
            <person name="Hall N."/>
            <person name="Watson M."/>
            <person name="Adriaenssens E.M."/>
            <person name="Foster-Nyarko E."/>
            <person name="Jarju S."/>
            <person name="Secka A."/>
            <person name="Antonio M."/>
            <person name="Oren A."/>
            <person name="Chaudhuri R.R."/>
            <person name="La Ragione R."/>
            <person name="Hildebrand F."/>
            <person name="Pallen M.J."/>
        </authorList>
    </citation>
    <scope>NUCLEOTIDE SEQUENCE</scope>
    <source>
        <strain evidence="12">CHK187-5294</strain>
    </source>
</reference>
<dbReference type="GO" id="GO:0140359">
    <property type="term" value="F:ABC-type transporter activity"/>
    <property type="evidence" value="ECO:0007669"/>
    <property type="project" value="InterPro"/>
</dbReference>
<dbReference type="PROSITE" id="PS50929">
    <property type="entry name" value="ABC_TM1F"/>
    <property type="match status" value="1"/>
</dbReference>
<dbReference type="FunFam" id="3.40.50.300:FF:000221">
    <property type="entry name" value="Multidrug ABC transporter ATP-binding protein"/>
    <property type="match status" value="1"/>
</dbReference>
<dbReference type="GO" id="GO:0005886">
    <property type="term" value="C:plasma membrane"/>
    <property type="evidence" value="ECO:0007669"/>
    <property type="project" value="UniProtKB-SubCell"/>
</dbReference>
<keyword evidence="6 12" id="KW-0067">ATP-binding</keyword>
<keyword evidence="5" id="KW-0547">Nucleotide-binding</keyword>
<evidence type="ECO:0000256" key="9">
    <source>
        <dbReference type="SAM" id="Phobius"/>
    </source>
</evidence>
<evidence type="ECO:0000256" key="1">
    <source>
        <dbReference type="ARBA" id="ARBA00004651"/>
    </source>
</evidence>
<keyword evidence="2" id="KW-0813">Transport</keyword>
<dbReference type="InterPro" id="IPR039421">
    <property type="entry name" value="Type_1_exporter"/>
</dbReference>
<evidence type="ECO:0000256" key="6">
    <source>
        <dbReference type="ARBA" id="ARBA00022840"/>
    </source>
</evidence>
<organism evidence="12 13">
    <name type="scientific">Candidatus Borkfalkia avistercoris</name>
    <dbReference type="NCBI Taxonomy" id="2838504"/>
    <lineage>
        <taxon>Bacteria</taxon>
        <taxon>Bacillati</taxon>
        <taxon>Bacillota</taxon>
        <taxon>Clostridia</taxon>
        <taxon>Christensenellales</taxon>
        <taxon>Christensenellaceae</taxon>
        <taxon>Candidatus Borkfalkia</taxon>
    </lineage>
</organism>
<dbReference type="PANTHER" id="PTHR24221">
    <property type="entry name" value="ATP-BINDING CASSETTE SUB-FAMILY B"/>
    <property type="match status" value="1"/>
</dbReference>
<sequence>MKKTDGHPTLFGYAGRYKYLTYAALLLSGISALLSLAPFLCIRNIVRGVIGTLPASPDTSALIANGWLAVLFAALTVVVYIGALMCSHLAAFRVAANIRKATVSHVLKLPSGSFDALGSGRVRKIIDESSAATETYLAHNLPDMVGAVATPLALAVLLFVFDWRLGLACILPAVCAFLVMARMTGRSMQEKMKQYQDALADMNNEAVEYVRGVPVVKTFGQTVFSFKRFKASIDRYSKWVVAYTKELRQPMMFFTLFLDASFAFLGGAAFIIAGTAEGDAAFTVDLIFYVLLSPLLAVMLNRIMFMSENGMIVKDAMARINSLLDIAPLQEPAKPLHPKDRSVALENVRFRYPSAAADAVHDLSLFVGSGKTAALVGESGGGKTTAAALISRFWDVAEGCVKIGGVNVKDISKKELADTVSYVFQDSKLLKASIADNLKMAKPDADRQEILAALSAAQCDEIIAKLPHGIDTVIGADGVYLSGGEQQRVAIARAILKDAPIVVLDEATAFADPENEYLVQRAFEKLTRGKTVIMIAHRLSTVMNADEIFVLDGGTIAESGTHAQLLERGGLYARMWKEYQSAAEWKVAKEAKA</sequence>
<reference evidence="12" key="2">
    <citation type="submission" date="2021-04" db="EMBL/GenBank/DDBJ databases">
        <authorList>
            <person name="Gilroy R."/>
        </authorList>
    </citation>
    <scope>NUCLEOTIDE SEQUENCE</scope>
    <source>
        <strain evidence="12">CHK187-5294</strain>
    </source>
</reference>
<evidence type="ECO:0000256" key="7">
    <source>
        <dbReference type="ARBA" id="ARBA00022989"/>
    </source>
</evidence>
<evidence type="ECO:0000256" key="4">
    <source>
        <dbReference type="ARBA" id="ARBA00022692"/>
    </source>
</evidence>
<evidence type="ECO:0000256" key="3">
    <source>
        <dbReference type="ARBA" id="ARBA00022475"/>
    </source>
</evidence>
<feature type="transmembrane region" description="Helical" evidence="9">
    <location>
        <begin position="66"/>
        <end position="91"/>
    </location>
</feature>
<feature type="transmembrane region" description="Helical" evidence="9">
    <location>
        <begin position="165"/>
        <end position="183"/>
    </location>
</feature>